<evidence type="ECO:0000313" key="1">
    <source>
        <dbReference type="EMBL" id="GAH84755.1"/>
    </source>
</evidence>
<dbReference type="EMBL" id="BARU01038445">
    <property type="protein sequence ID" value="GAH84755.1"/>
    <property type="molecule type" value="Genomic_DNA"/>
</dbReference>
<comment type="caution">
    <text evidence="1">The sequence shown here is derived from an EMBL/GenBank/DDBJ whole genome shotgun (WGS) entry which is preliminary data.</text>
</comment>
<reference evidence="1" key="1">
    <citation type="journal article" date="2014" name="Front. Microbiol.">
        <title>High frequency of phylogenetically diverse reductive dehalogenase-homologous genes in deep subseafloor sedimentary metagenomes.</title>
        <authorList>
            <person name="Kawai M."/>
            <person name="Futagami T."/>
            <person name="Toyoda A."/>
            <person name="Takaki Y."/>
            <person name="Nishi S."/>
            <person name="Hori S."/>
            <person name="Arai W."/>
            <person name="Tsubouchi T."/>
            <person name="Morono Y."/>
            <person name="Uchiyama I."/>
            <person name="Ito T."/>
            <person name="Fujiyama A."/>
            <person name="Inagaki F."/>
            <person name="Takami H."/>
        </authorList>
    </citation>
    <scope>NUCLEOTIDE SEQUENCE</scope>
    <source>
        <strain evidence="1">Expedition CK06-06</strain>
    </source>
</reference>
<feature type="non-terminal residue" evidence="1">
    <location>
        <position position="1"/>
    </location>
</feature>
<gene>
    <name evidence="1" type="ORF">S03H2_59763</name>
</gene>
<sequence length="245" mass="26655">GVKVLMNTKSSYTLHTPVGCDMKELYPSETFWSPLLSALGIANTYAIDTIPSGEVVAVSGQYFRNLSKDDLRRLFAENLVMIDGEAVYTLHSMGMGELAGILNIHLADADGGRSAYEQVCDGKTYAGLPEARISSQYGGGLWAEIDYGDKASVKTRIKDPVGKSVAPGLTVWDGRVIILPYRHDVPLNDYHPARQEMLQAILSELCGNNCPVYAIGVPYMHVFSFELAGRTALFIANSAADEVED</sequence>
<proteinExistence type="predicted"/>
<protein>
    <submittedName>
        <fullName evidence="1">Uncharacterized protein</fullName>
    </submittedName>
</protein>
<accession>X1JTL3</accession>
<organism evidence="1">
    <name type="scientific">marine sediment metagenome</name>
    <dbReference type="NCBI Taxonomy" id="412755"/>
    <lineage>
        <taxon>unclassified sequences</taxon>
        <taxon>metagenomes</taxon>
        <taxon>ecological metagenomes</taxon>
    </lineage>
</organism>
<dbReference type="AlphaFoldDB" id="X1JTL3"/>
<name>X1JTL3_9ZZZZ</name>
<feature type="non-terminal residue" evidence="1">
    <location>
        <position position="245"/>
    </location>
</feature>